<evidence type="ECO:0000256" key="2">
    <source>
        <dbReference type="SAM" id="Phobius"/>
    </source>
</evidence>
<protein>
    <submittedName>
        <fullName evidence="3">Uncharacterized protein</fullName>
    </submittedName>
</protein>
<feature type="region of interest" description="Disordered" evidence="1">
    <location>
        <begin position="1"/>
        <end position="23"/>
    </location>
</feature>
<comment type="caution">
    <text evidence="3">The sequence shown here is derived from an EMBL/GenBank/DDBJ whole genome shotgun (WGS) entry which is preliminary data.</text>
</comment>
<organism evidence="3 4">
    <name type="scientific">Streblomastix strix</name>
    <dbReference type="NCBI Taxonomy" id="222440"/>
    <lineage>
        <taxon>Eukaryota</taxon>
        <taxon>Metamonada</taxon>
        <taxon>Preaxostyla</taxon>
        <taxon>Oxymonadida</taxon>
        <taxon>Streblomastigidae</taxon>
        <taxon>Streblomastix</taxon>
    </lineage>
</organism>
<evidence type="ECO:0000256" key="1">
    <source>
        <dbReference type="SAM" id="MobiDB-lite"/>
    </source>
</evidence>
<keyword evidence="2" id="KW-0812">Transmembrane</keyword>
<dbReference type="Proteomes" id="UP000324800">
    <property type="component" value="Unassembled WGS sequence"/>
</dbReference>
<feature type="transmembrane region" description="Helical" evidence="2">
    <location>
        <begin position="202"/>
        <end position="224"/>
    </location>
</feature>
<sequence>MEEEAQQITDLEDPSEEELQQMKSEYEKMKKQQQEIESLQKFQFFKKQSISDLVTLNTAQVITGIKSFAQPITVNRIIKLGGTSNQILLANGDTIDKDKLDYEPIENARYSAIAYGKYESRLWGYTLFSIVDNAIKPKFSGTPSNIPLNAVMFVVRVIGYPIDWNGAIPIDCYINPNAILLAQSLGFSNYYSGDAEAIRDGFYFIGLVINILSFILQFRFNAIVSSAPKLEKYKMNGLIFYLQITINLLNKVVLPEPTAPTIQ</sequence>
<proteinExistence type="predicted"/>
<dbReference type="EMBL" id="SNRW01008133">
    <property type="protein sequence ID" value="KAA6380037.1"/>
    <property type="molecule type" value="Genomic_DNA"/>
</dbReference>
<accession>A0A5J4VC57</accession>
<keyword evidence="2" id="KW-1133">Transmembrane helix</keyword>
<feature type="compositionally biased region" description="Acidic residues" evidence="1">
    <location>
        <begin position="1"/>
        <end position="19"/>
    </location>
</feature>
<reference evidence="3 4" key="1">
    <citation type="submission" date="2019-03" db="EMBL/GenBank/DDBJ databases">
        <title>Single cell metagenomics reveals metabolic interactions within the superorganism composed of flagellate Streblomastix strix and complex community of Bacteroidetes bacteria on its surface.</title>
        <authorList>
            <person name="Treitli S.C."/>
            <person name="Kolisko M."/>
            <person name="Husnik F."/>
            <person name="Keeling P."/>
            <person name="Hampl V."/>
        </authorList>
    </citation>
    <scope>NUCLEOTIDE SEQUENCE [LARGE SCALE GENOMIC DNA]</scope>
    <source>
        <strain evidence="3">ST1C</strain>
    </source>
</reference>
<evidence type="ECO:0000313" key="4">
    <source>
        <dbReference type="Proteomes" id="UP000324800"/>
    </source>
</evidence>
<dbReference type="AlphaFoldDB" id="A0A5J4VC57"/>
<name>A0A5J4VC57_9EUKA</name>
<evidence type="ECO:0000313" key="3">
    <source>
        <dbReference type="EMBL" id="KAA6380037.1"/>
    </source>
</evidence>
<gene>
    <name evidence="3" type="ORF">EZS28_024435</name>
</gene>
<keyword evidence="2" id="KW-0472">Membrane</keyword>